<evidence type="ECO:0000313" key="2">
    <source>
        <dbReference type="Proteomes" id="UP000254293"/>
    </source>
</evidence>
<reference evidence="1 2" key="1">
    <citation type="submission" date="2018-06" db="EMBL/GenBank/DDBJ databases">
        <authorList>
            <consortium name="Pathogen Informatics"/>
            <person name="Doyle S."/>
        </authorList>
    </citation>
    <scope>NUCLEOTIDE SEQUENCE [LARGE SCALE GENOMIC DNA]</scope>
    <source>
        <strain evidence="1 2">NCTC13336</strain>
    </source>
</reference>
<protein>
    <submittedName>
        <fullName evidence="1">Uncharacterized protein</fullName>
    </submittedName>
</protein>
<accession>A0A377R2R2</accession>
<keyword evidence="2" id="KW-1185">Reference proteome</keyword>
<evidence type="ECO:0000313" key="1">
    <source>
        <dbReference type="EMBL" id="STR02791.1"/>
    </source>
</evidence>
<dbReference type="EMBL" id="UGJJ01000002">
    <property type="protein sequence ID" value="STR02791.1"/>
    <property type="molecule type" value="Genomic_DNA"/>
</dbReference>
<dbReference type="Proteomes" id="UP000254293">
    <property type="component" value="Unassembled WGS sequence"/>
</dbReference>
<gene>
    <name evidence="1" type="ORF">NCTC13336_01671</name>
</gene>
<name>A0A377R2R2_9NEIS</name>
<dbReference type="AlphaFoldDB" id="A0A377R2R2"/>
<proteinExistence type="predicted"/>
<sequence length="178" mass="20060">MPLADEYGKALQAKFDELSAGLGNDAQRELLRSSYDRMAGNLHAKALAHASGEFRSYRRETAQATVANRGNALANGWRDEADVVNDIARLYEVDRQTDAERYHALAENVQAMNDDLRLKLGREPSEQELLTEAKKMQAKKEIAIKAGWIWDDKEKALKMTAAEQRAADELKRKRETGK</sequence>
<organism evidence="1 2">
    <name type="scientific">Kingella potus</name>
    <dbReference type="NCBI Taxonomy" id="265175"/>
    <lineage>
        <taxon>Bacteria</taxon>
        <taxon>Pseudomonadati</taxon>
        <taxon>Pseudomonadota</taxon>
        <taxon>Betaproteobacteria</taxon>
        <taxon>Neisseriales</taxon>
        <taxon>Neisseriaceae</taxon>
        <taxon>Kingella</taxon>
    </lineage>
</organism>